<feature type="non-terminal residue" evidence="4">
    <location>
        <position position="1"/>
    </location>
</feature>
<dbReference type="EMBL" id="HAAD01002225">
    <property type="protein sequence ID" value="CDG68457.1"/>
    <property type="molecule type" value="mRNA"/>
</dbReference>
<feature type="domain" description="BRO1" evidence="3">
    <location>
        <begin position="20"/>
        <end position="411"/>
    </location>
</feature>
<dbReference type="PANTHER" id="PTHR23030">
    <property type="entry name" value="PCD6 INTERACTING PROTEIN-RELATED"/>
    <property type="match status" value="1"/>
</dbReference>
<dbReference type="GO" id="GO:0005768">
    <property type="term" value="C:endosome"/>
    <property type="evidence" value="ECO:0007669"/>
    <property type="project" value="TreeGrafter"/>
</dbReference>
<dbReference type="AlphaFoldDB" id="T2M913"/>
<dbReference type="InterPro" id="IPR004328">
    <property type="entry name" value="BRO1_dom"/>
</dbReference>
<feature type="coiled-coil region" evidence="1">
    <location>
        <begin position="571"/>
        <end position="598"/>
    </location>
</feature>
<feature type="region of interest" description="Disordered" evidence="2">
    <location>
        <begin position="733"/>
        <end position="857"/>
    </location>
</feature>
<dbReference type="Gene3D" id="1.20.140.50">
    <property type="entry name" value="alix/aip1 like domains"/>
    <property type="match status" value="1"/>
</dbReference>
<feature type="compositionally biased region" description="Polar residues" evidence="2">
    <location>
        <begin position="848"/>
        <end position="857"/>
    </location>
</feature>
<proteinExistence type="evidence at transcript level"/>
<dbReference type="PROSITE" id="PS51180">
    <property type="entry name" value="BRO1"/>
    <property type="match status" value="1"/>
</dbReference>
<sequence length="857" mass="96135">STQLKQKADDYYKSYKTMSSFLTCPLKKTQAVDIIKPISNYITNTFSGSVLNENKNVIAEFSQLRGNAVVHSLDKHEISVETLQRYYDQLVAMEGKLPIAEDQIRISFTWYDAFNKGSIFGSTKCSLSSGDYERFCVLFNMAALLSQLASIQNLSTDDGLKTAAKYYQQSAGMFSYLKDNVFPALHTLPTPDFSVSCLTALVSIMLAQAQDCFYQKASSDKMKDAVVAKIAMQTSDFYQDANRNAAHYETKGLWEKDWIPVLQAKQSYFAAAAEFHQSKVNEASNKYGERVARLQKAEKLINDGIKNAGNLNIPDLKNLAGHISKNLVQAKKDNEFIYLDKVPAQDQLTPVERATLVKALPISSPMSTNFQDLFTKLVPMSVHQALSTYNGAKGALINSEVGKLREATHFMNGVLASLNLPAAIEDLSGEKVPQSVLEKSSEIKEKGGLQIIDQMIQNLPDLLERNREVLNEAFRMMSEEEQEDQKMREYFKERWTRTPSAKLTQQLKEEGAKYKSILDNATNADNIVKAKYNEHRRGLDILSKSDEEIANSLPKVGATTSSSGMEAVKELRFHMQQVEQLKRAREELEEEFKSATVDIQSKFLQALAAEGYLDCQKIVDQNIEDVYAGLRTQVEKSIEDQKVLLDKIQAAYNNFAAASSGTGANPRDQMLKDLASAYDAYMELTSNLQEGSKFYNNLTELLLKFQNKVGDLVFARKTEKEDLTKDLQLEAAKGTTAPTPSIPVHYQQQPVKPDRPPPPNTQPTPAPRASPQNQPSSNPPQQPQYNPYPTQPTLMPQPGYYGPPGAMPYPSFPFHPNYGEYHINQSQVMPGQYIPPYNPQPPMGYQGYQWQQRPSQQ</sequence>
<evidence type="ECO:0000256" key="2">
    <source>
        <dbReference type="SAM" id="MobiDB-lite"/>
    </source>
</evidence>
<dbReference type="CDD" id="cd09235">
    <property type="entry name" value="V_Alix"/>
    <property type="match status" value="1"/>
</dbReference>
<dbReference type="GO" id="GO:0000281">
    <property type="term" value="P:mitotic cytokinesis"/>
    <property type="evidence" value="ECO:0007669"/>
    <property type="project" value="TreeGrafter"/>
</dbReference>
<keyword evidence="1" id="KW-0175">Coiled coil</keyword>
<dbReference type="InterPro" id="IPR038499">
    <property type="entry name" value="BRO1_sf"/>
</dbReference>
<dbReference type="PANTHER" id="PTHR23030:SF39">
    <property type="entry name" value="PROGRAMMED CELL DEATH 6-INTERACTING PROTEIN"/>
    <property type="match status" value="1"/>
</dbReference>
<protein>
    <submittedName>
        <fullName evidence="4">Programmed cell death 6-interacting protein</fullName>
    </submittedName>
</protein>
<dbReference type="FunFam" id="1.25.40.280:FF:000001">
    <property type="entry name" value="programmed cell death 6-interacting protein-like isoform X1"/>
    <property type="match status" value="1"/>
</dbReference>
<gene>
    <name evidence="4" type="primary">PDCD6IP</name>
</gene>
<feature type="compositionally biased region" description="Pro residues" evidence="2">
    <location>
        <begin position="756"/>
        <end position="768"/>
    </location>
</feature>
<evidence type="ECO:0000256" key="1">
    <source>
        <dbReference type="SAM" id="Coils"/>
    </source>
</evidence>
<evidence type="ECO:0000259" key="3">
    <source>
        <dbReference type="PROSITE" id="PS51180"/>
    </source>
</evidence>
<dbReference type="Pfam" id="PF13949">
    <property type="entry name" value="ALIX_LYPXL_bnd"/>
    <property type="match status" value="1"/>
</dbReference>
<organism evidence="4">
    <name type="scientific">Hydra vulgaris</name>
    <name type="common">Hydra</name>
    <name type="synonym">Hydra attenuata</name>
    <dbReference type="NCBI Taxonomy" id="6087"/>
    <lineage>
        <taxon>Eukaryota</taxon>
        <taxon>Metazoa</taxon>
        <taxon>Cnidaria</taxon>
        <taxon>Hydrozoa</taxon>
        <taxon>Hydroidolina</taxon>
        <taxon>Anthoathecata</taxon>
        <taxon>Aplanulata</taxon>
        <taxon>Hydridae</taxon>
        <taxon>Hydra</taxon>
    </lineage>
</organism>
<reference evidence="4" key="1">
    <citation type="journal article" date="2013" name="Genome Biol. Evol.">
        <title>Punctuated emergences of genetic and phenotypic innovations in eumetazoan, bilaterian, euteleostome, and hominidae ancestors.</title>
        <authorList>
            <person name="Wenger Y."/>
            <person name="Galliot B."/>
        </authorList>
    </citation>
    <scope>NUCLEOTIDE SEQUENCE</scope>
    <source>
        <tissue evidence="4">Whole animals</tissue>
    </source>
</reference>
<feature type="coiled-coil region" evidence="1">
    <location>
        <begin position="452"/>
        <end position="483"/>
    </location>
</feature>
<dbReference type="SMART" id="SM01041">
    <property type="entry name" value="BRO1"/>
    <property type="match status" value="1"/>
</dbReference>
<accession>T2M913</accession>
<dbReference type="InterPro" id="IPR025304">
    <property type="entry name" value="ALIX_V_dom"/>
</dbReference>
<dbReference type="Gene3D" id="1.20.120.560">
    <property type="entry name" value="alix/aip1 in complex with the ypdl late domain"/>
    <property type="match status" value="1"/>
</dbReference>
<evidence type="ECO:0000313" key="4">
    <source>
        <dbReference type="EMBL" id="CDG68457.1"/>
    </source>
</evidence>
<feature type="compositionally biased region" description="Low complexity" evidence="2">
    <location>
        <begin position="783"/>
        <end position="804"/>
    </location>
</feature>
<dbReference type="Gene3D" id="1.25.40.280">
    <property type="entry name" value="alix/aip1 like domains"/>
    <property type="match status" value="1"/>
</dbReference>
<dbReference type="OrthoDB" id="2141925at2759"/>
<name>T2M913_HYDVU</name>
<dbReference type="Pfam" id="PF03097">
    <property type="entry name" value="BRO1"/>
    <property type="match status" value="1"/>
</dbReference>